<dbReference type="Gene3D" id="3.40.50.720">
    <property type="entry name" value="NAD(P)-binding Rossmann-like Domain"/>
    <property type="match status" value="1"/>
</dbReference>
<reference evidence="3" key="1">
    <citation type="journal article" date="2009" name="ISME J.">
        <title>The genome sequence of the psychrophilic archaeon, Methanococcoides burtonii: the role of genome evolution in cold adaptation.</title>
        <authorList>
            <person name="Allen M.A."/>
            <person name="Lauro F.M."/>
            <person name="Williams T.J."/>
            <person name="Burg D."/>
            <person name="Siddiqui K.S."/>
            <person name="De Francisci D."/>
            <person name="Chong K.W."/>
            <person name="Pilak O."/>
            <person name="Chew H.H."/>
            <person name="De Maere M.Z."/>
            <person name="Ting L."/>
            <person name="Katrib M."/>
            <person name="Ng C."/>
            <person name="Sowers K.R."/>
            <person name="Galperin M.Y."/>
            <person name="Anderson I.J."/>
            <person name="Ivanova N."/>
            <person name="Dalin E."/>
            <person name="Martinez M."/>
            <person name="Lapidus A."/>
            <person name="Hauser L."/>
            <person name="Land M."/>
            <person name="Thomas T."/>
            <person name="Cavicchioli R."/>
        </authorList>
    </citation>
    <scope>NUCLEOTIDE SEQUENCE [LARGE SCALE GENOMIC DNA]</scope>
    <source>
        <strain evidence="3">DSM 6242 / NBRC 107633 / OCM 468 / ACE-M</strain>
    </source>
</reference>
<keyword evidence="3" id="KW-1185">Reference proteome</keyword>
<dbReference type="InterPro" id="IPR036291">
    <property type="entry name" value="NAD(P)-bd_dom_sf"/>
</dbReference>
<dbReference type="HOGENOM" id="CLU_007383_1_7_2"/>
<dbReference type="PANTHER" id="PTHR43245">
    <property type="entry name" value="BIFUNCTIONAL POLYMYXIN RESISTANCE PROTEIN ARNA"/>
    <property type="match status" value="1"/>
</dbReference>
<proteinExistence type="predicted"/>
<dbReference type="EMBL" id="CP000300">
    <property type="protein sequence ID" value="ABE52501.1"/>
    <property type="molecule type" value="Genomic_DNA"/>
</dbReference>
<dbReference type="RefSeq" id="WP_011499645.1">
    <property type="nucleotide sequence ID" value="NC_007955.1"/>
</dbReference>
<dbReference type="OrthoDB" id="4907at2157"/>
<dbReference type="InterPro" id="IPR001509">
    <property type="entry name" value="Epimerase_deHydtase"/>
</dbReference>
<protein>
    <submittedName>
        <fullName evidence="2">NAD-dependent sugar epimerase/dehydratase</fullName>
    </submittedName>
</protein>
<dbReference type="AlphaFoldDB" id="Q12VM5"/>
<evidence type="ECO:0000259" key="1">
    <source>
        <dbReference type="Pfam" id="PF01370"/>
    </source>
</evidence>
<dbReference type="STRING" id="259564.Mbur_1597"/>
<dbReference type="GeneID" id="3998684"/>
<feature type="domain" description="NAD-dependent epimerase/dehydratase" evidence="1">
    <location>
        <begin position="5"/>
        <end position="209"/>
    </location>
</feature>
<organism evidence="2 3">
    <name type="scientific">Methanococcoides burtonii (strain DSM 6242 / NBRC 107633 / OCM 468 / ACE-M)</name>
    <dbReference type="NCBI Taxonomy" id="259564"/>
    <lineage>
        <taxon>Archaea</taxon>
        <taxon>Methanobacteriati</taxon>
        <taxon>Methanobacteriota</taxon>
        <taxon>Stenosarchaea group</taxon>
        <taxon>Methanomicrobia</taxon>
        <taxon>Methanosarcinales</taxon>
        <taxon>Methanosarcinaceae</taxon>
        <taxon>Methanococcoides</taxon>
    </lineage>
</organism>
<accession>Q12VM5</accession>
<dbReference type="InterPro" id="IPR050177">
    <property type="entry name" value="Lipid_A_modif_metabolic_enz"/>
</dbReference>
<dbReference type="KEGG" id="mbu:Mbur_1597"/>
<dbReference type="Proteomes" id="UP000001979">
    <property type="component" value="Chromosome"/>
</dbReference>
<name>Q12VM5_METBU</name>
<evidence type="ECO:0000313" key="3">
    <source>
        <dbReference type="Proteomes" id="UP000001979"/>
    </source>
</evidence>
<evidence type="ECO:0000313" key="2">
    <source>
        <dbReference type="EMBL" id="ABE52501.1"/>
    </source>
</evidence>
<dbReference type="Pfam" id="PF01370">
    <property type="entry name" value="Epimerase"/>
    <property type="match status" value="1"/>
</dbReference>
<dbReference type="SUPFAM" id="SSF51735">
    <property type="entry name" value="NAD(P)-binding Rossmann-fold domains"/>
    <property type="match status" value="1"/>
</dbReference>
<dbReference type="PANTHER" id="PTHR43245:SF13">
    <property type="entry name" value="UDP-D-APIOSE_UDP-D-XYLOSE SYNTHASE 2"/>
    <property type="match status" value="1"/>
</dbReference>
<gene>
    <name evidence="2" type="ordered locus">Mbur_1597</name>
</gene>
<sequence length="294" mass="33530">MSKKVLVFGGCGFLGSYLVERLCMKKYEVTVADLNLSKYINKDIFVECNILDKIKVAELVKNADIVYNFAGMANLDKAVEDPCGTIELNVIGNLNILDACMQSGVERFVYASSAYSMSDKGSFYGISKLTSEKLIEEYNAKYDLKYTIIRYGSVYSERISENNYIYNLLKNAIISGKIKHFGDGEEIREYIHASDVAQLSVEIIESNQFENEHIILTGMERMKRKELFEMINDILGNKLEIELNDNGYEHHYKTTPYSFTPRISKKLIPNPYIDIGQGILETIKSIYEREVGDK</sequence>